<dbReference type="PROSITE" id="PS51257">
    <property type="entry name" value="PROKAR_LIPOPROTEIN"/>
    <property type="match status" value="1"/>
</dbReference>
<dbReference type="PANTHER" id="PTHR35936:SF19">
    <property type="entry name" value="AMINO-ACID-BINDING PROTEIN YXEM-RELATED"/>
    <property type="match status" value="1"/>
</dbReference>
<dbReference type="InterPro" id="IPR001638">
    <property type="entry name" value="Solute-binding_3/MltF_N"/>
</dbReference>
<evidence type="ECO:0000256" key="1">
    <source>
        <dbReference type="ARBA" id="ARBA00022729"/>
    </source>
</evidence>
<sequence length="276" mass="29349">MKRFKLLVMALVVVLSAFALAGCGSSDQKAGDATNTGSTDASLQTVLDRGVLRVGMCPEYPPFESINENNEIVGFDPSLAAAIGKEWGVEVECINTPWEGLIAGLNNGDYDVIMSAMSPEEATAATKAVELSENYYELADVIVVRADNTDIKSKEDLAGKIVGVQDACSAAQAAEDLPNQGIKVAKLNHYTRNAEAYAELANGRIDALVVSLTYANEQAKNNPGYKVINDPLHNVGIAVVAKEGSVALINKINETVNKLKANGTYDEIAVQWLAAD</sequence>
<reference evidence="4" key="1">
    <citation type="submission" date="2016-02" db="EMBL/GenBank/DDBJ databases">
        <title>Draft Genome Sequence of Sporotomaculum syntrophicum Strain FB, a Syntrophic Benzoate Degrader.</title>
        <authorList>
            <person name="Nobu M.K."/>
            <person name="Narihiro T."/>
            <person name="Qiu Y.-L."/>
            <person name="Ohashi A."/>
            <person name="Liu W.-T."/>
            <person name="Yuji S."/>
        </authorList>
    </citation>
    <scope>NUCLEOTIDE SEQUENCE</scope>
    <source>
        <strain evidence="4">FB</strain>
    </source>
</reference>
<gene>
    <name evidence="4" type="primary">artJ</name>
    <name evidence="4" type="ORF">SPSYN_01945</name>
</gene>
<dbReference type="Proteomes" id="UP000798488">
    <property type="component" value="Unassembled WGS sequence"/>
</dbReference>
<evidence type="ECO:0000313" key="4">
    <source>
        <dbReference type="EMBL" id="KAF1084775.1"/>
    </source>
</evidence>
<proteinExistence type="predicted"/>
<evidence type="ECO:0000313" key="5">
    <source>
        <dbReference type="Proteomes" id="UP000798488"/>
    </source>
</evidence>
<protein>
    <submittedName>
        <fullName evidence="4">ABC transporter arginine-binding protein 1</fullName>
    </submittedName>
</protein>
<feature type="chain" id="PRO_5038767001" evidence="2">
    <location>
        <begin position="22"/>
        <end position="276"/>
    </location>
</feature>
<dbReference type="PANTHER" id="PTHR35936">
    <property type="entry name" value="MEMBRANE-BOUND LYTIC MUREIN TRANSGLYCOSYLASE F"/>
    <property type="match status" value="1"/>
</dbReference>
<dbReference type="AlphaFoldDB" id="A0A9D3AVZ5"/>
<feature type="signal peptide" evidence="2">
    <location>
        <begin position="1"/>
        <end position="21"/>
    </location>
</feature>
<evidence type="ECO:0000259" key="3">
    <source>
        <dbReference type="SMART" id="SM00062"/>
    </source>
</evidence>
<dbReference type="EMBL" id="LSRS01000004">
    <property type="protein sequence ID" value="KAF1084775.1"/>
    <property type="molecule type" value="Genomic_DNA"/>
</dbReference>
<feature type="domain" description="Solute-binding protein family 3/N-terminal" evidence="3">
    <location>
        <begin position="51"/>
        <end position="276"/>
    </location>
</feature>
<dbReference type="Gene3D" id="3.40.190.10">
    <property type="entry name" value="Periplasmic binding protein-like II"/>
    <property type="match status" value="2"/>
</dbReference>
<evidence type="ECO:0000256" key="2">
    <source>
        <dbReference type="SAM" id="SignalP"/>
    </source>
</evidence>
<dbReference type="SUPFAM" id="SSF53850">
    <property type="entry name" value="Periplasmic binding protein-like II"/>
    <property type="match status" value="1"/>
</dbReference>
<name>A0A9D3AVZ5_9FIRM</name>
<dbReference type="SMART" id="SM00062">
    <property type="entry name" value="PBPb"/>
    <property type="match status" value="1"/>
</dbReference>
<dbReference type="OrthoDB" id="9774451at2"/>
<organism evidence="4 5">
    <name type="scientific">Sporotomaculum syntrophicum</name>
    <dbReference type="NCBI Taxonomy" id="182264"/>
    <lineage>
        <taxon>Bacteria</taxon>
        <taxon>Bacillati</taxon>
        <taxon>Bacillota</taxon>
        <taxon>Clostridia</taxon>
        <taxon>Eubacteriales</taxon>
        <taxon>Desulfallaceae</taxon>
        <taxon>Sporotomaculum</taxon>
    </lineage>
</organism>
<keyword evidence="5" id="KW-1185">Reference proteome</keyword>
<dbReference type="RefSeq" id="WP_161822286.1">
    <property type="nucleotide sequence ID" value="NZ_LSRS01000004.1"/>
</dbReference>
<dbReference type="Pfam" id="PF00497">
    <property type="entry name" value="SBP_bac_3"/>
    <property type="match status" value="1"/>
</dbReference>
<comment type="caution">
    <text evidence="4">The sequence shown here is derived from an EMBL/GenBank/DDBJ whole genome shotgun (WGS) entry which is preliminary data.</text>
</comment>
<keyword evidence="1 2" id="KW-0732">Signal</keyword>
<accession>A0A9D3AVZ5</accession>